<dbReference type="AlphaFoldDB" id="A0A9P8XXM2"/>
<dbReference type="Proteomes" id="UP000756346">
    <property type="component" value="Unassembled WGS sequence"/>
</dbReference>
<comment type="caution">
    <text evidence="2">The sequence shown here is derived from an EMBL/GenBank/DDBJ whole genome shotgun (WGS) entry which is preliminary data.</text>
</comment>
<sequence length="186" mass="20243">MLGGILALGFASEETGQKPAWFSTKIESLRLSKYGPIKDKEHVIGTFRGPGQDHDKLYEADEHGVEKEVDRPRRPDSSRTRVWYGPIGSGEKLMKNARKRNETEGHAQRHRARNGGRRDNEPTYVAAMAAAYAKAVLSEILPRNIPPQPAATSQAQGGAVFNGPLSARNLVAGMSMSGGTTNLNFS</sequence>
<accession>A0A9P8XXM2</accession>
<feature type="region of interest" description="Disordered" evidence="1">
    <location>
        <begin position="101"/>
        <end position="120"/>
    </location>
</feature>
<protein>
    <submittedName>
        <fullName evidence="2">Uncharacterized protein</fullName>
    </submittedName>
</protein>
<evidence type="ECO:0000313" key="3">
    <source>
        <dbReference type="Proteomes" id="UP000756346"/>
    </source>
</evidence>
<evidence type="ECO:0000256" key="1">
    <source>
        <dbReference type="SAM" id="MobiDB-lite"/>
    </source>
</evidence>
<dbReference type="EMBL" id="JAGTJQ010000009">
    <property type="protein sequence ID" value="KAH7025139.1"/>
    <property type="molecule type" value="Genomic_DNA"/>
</dbReference>
<proteinExistence type="predicted"/>
<dbReference type="RefSeq" id="XP_046008687.1">
    <property type="nucleotide sequence ID" value="XM_046162719.1"/>
</dbReference>
<gene>
    <name evidence="2" type="ORF">B0I36DRAFT_434627</name>
</gene>
<name>A0A9P8XXM2_9PEZI</name>
<feature type="region of interest" description="Disordered" evidence="1">
    <location>
        <begin position="61"/>
        <end position="86"/>
    </location>
</feature>
<reference evidence="2" key="1">
    <citation type="journal article" date="2021" name="Nat. Commun.">
        <title>Genetic determinants of endophytism in the Arabidopsis root mycobiome.</title>
        <authorList>
            <person name="Mesny F."/>
            <person name="Miyauchi S."/>
            <person name="Thiergart T."/>
            <person name="Pickel B."/>
            <person name="Atanasova L."/>
            <person name="Karlsson M."/>
            <person name="Huettel B."/>
            <person name="Barry K.W."/>
            <person name="Haridas S."/>
            <person name="Chen C."/>
            <person name="Bauer D."/>
            <person name="Andreopoulos W."/>
            <person name="Pangilinan J."/>
            <person name="LaButti K."/>
            <person name="Riley R."/>
            <person name="Lipzen A."/>
            <person name="Clum A."/>
            <person name="Drula E."/>
            <person name="Henrissat B."/>
            <person name="Kohler A."/>
            <person name="Grigoriev I.V."/>
            <person name="Martin F.M."/>
            <person name="Hacquard S."/>
        </authorList>
    </citation>
    <scope>NUCLEOTIDE SEQUENCE</scope>
    <source>
        <strain evidence="2">MPI-CAGE-CH-0230</strain>
    </source>
</reference>
<dbReference type="OrthoDB" id="10620756at2759"/>
<organism evidence="2 3">
    <name type="scientific">Microdochium trichocladiopsis</name>
    <dbReference type="NCBI Taxonomy" id="1682393"/>
    <lineage>
        <taxon>Eukaryota</taxon>
        <taxon>Fungi</taxon>
        <taxon>Dikarya</taxon>
        <taxon>Ascomycota</taxon>
        <taxon>Pezizomycotina</taxon>
        <taxon>Sordariomycetes</taxon>
        <taxon>Xylariomycetidae</taxon>
        <taxon>Xylariales</taxon>
        <taxon>Microdochiaceae</taxon>
        <taxon>Microdochium</taxon>
    </lineage>
</organism>
<feature type="compositionally biased region" description="Basic and acidic residues" evidence="1">
    <location>
        <begin position="61"/>
        <end position="79"/>
    </location>
</feature>
<dbReference type="GeneID" id="70192265"/>
<keyword evidence="3" id="KW-1185">Reference proteome</keyword>
<evidence type="ECO:0000313" key="2">
    <source>
        <dbReference type="EMBL" id="KAH7025139.1"/>
    </source>
</evidence>